<dbReference type="InterPro" id="IPR052181">
    <property type="entry name" value="5hmC_binding"/>
</dbReference>
<feature type="domain" description="EVE" evidence="1">
    <location>
        <begin position="4"/>
        <end position="134"/>
    </location>
</feature>
<dbReference type="GeneID" id="74948016"/>
<name>A0A977IDL1_9ARCH</name>
<dbReference type="Pfam" id="PF01878">
    <property type="entry name" value="EVE"/>
    <property type="match status" value="1"/>
</dbReference>
<evidence type="ECO:0000259" key="1">
    <source>
        <dbReference type="Pfam" id="PF01878"/>
    </source>
</evidence>
<dbReference type="CDD" id="cd21133">
    <property type="entry name" value="EVE"/>
    <property type="match status" value="1"/>
</dbReference>
<gene>
    <name evidence="2" type="ORF">NWT39_13715</name>
</gene>
<dbReference type="Proteomes" id="UP001059771">
    <property type="component" value="Chromosome"/>
</dbReference>
<dbReference type="Gene3D" id="3.10.590.10">
    <property type="entry name" value="ph1033 like domains"/>
    <property type="match status" value="1"/>
</dbReference>
<dbReference type="RefSeq" id="WP_075055690.1">
    <property type="nucleotide sequence ID" value="NZ_CP103305.1"/>
</dbReference>
<protein>
    <submittedName>
        <fullName evidence="2">EVE domain-containing protein</fullName>
    </submittedName>
</protein>
<dbReference type="InterPro" id="IPR015947">
    <property type="entry name" value="PUA-like_sf"/>
</dbReference>
<proteinExistence type="predicted"/>
<reference evidence="2" key="1">
    <citation type="submission" date="2022-08" db="EMBL/GenBank/DDBJ databases">
        <title>Dynamic responses of ammonia-oxidizing microbial communities induced by reactive oxygen species (ROS) in fluctuating redox aquifers.</title>
        <authorList>
            <person name="Wang P."/>
            <person name="Wang H."/>
        </authorList>
    </citation>
    <scope>NUCLEOTIDE SEQUENCE</scope>
    <source>
        <strain evidence="2">PLX03</strain>
    </source>
</reference>
<dbReference type="AlphaFoldDB" id="A0A977IDL1"/>
<accession>A0A977IDL1</accession>
<organism evidence="2">
    <name type="scientific">Nitrososphaera viennensis</name>
    <dbReference type="NCBI Taxonomy" id="1034015"/>
    <lineage>
        <taxon>Archaea</taxon>
        <taxon>Nitrososphaerota</taxon>
        <taxon>Nitrososphaeria</taxon>
        <taxon>Nitrososphaerales</taxon>
        <taxon>Nitrososphaeraceae</taxon>
        <taxon>Nitrososphaera</taxon>
    </lineage>
</organism>
<dbReference type="InterPro" id="IPR002740">
    <property type="entry name" value="EVE_domain"/>
</dbReference>
<dbReference type="InterPro" id="IPR047197">
    <property type="entry name" value="THYN1-like_EVE"/>
</dbReference>
<dbReference type="PANTHER" id="PTHR14087">
    <property type="entry name" value="THYMOCYTE NUCLEAR PROTEIN 1"/>
    <property type="match status" value="1"/>
</dbReference>
<sequence>MASSYWLFKQEPSTYNYSQLEKDGKTVWDGVANNLALKHLRSVKKGDKAIFYHTGDERQAVGIMEVISDPYPDPKEKDESLVVVDVRPAGRLKKPVTLDQIKADSAFAQWELVRISRLSVMPVPEKLWERIMKMSG</sequence>
<dbReference type="EMBL" id="CP103305">
    <property type="protein sequence ID" value="UVS68950.1"/>
    <property type="molecule type" value="Genomic_DNA"/>
</dbReference>
<dbReference type="PANTHER" id="PTHR14087:SF7">
    <property type="entry name" value="THYMOCYTE NUCLEAR PROTEIN 1"/>
    <property type="match status" value="1"/>
</dbReference>
<evidence type="ECO:0000313" key="2">
    <source>
        <dbReference type="EMBL" id="UVS68950.1"/>
    </source>
</evidence>
<dbReference type="SUPFAM" id="SSF88697">
    <property type="entry name" value="PUA domain-like"/>
    <property type="match status" value="1"/>
</dbReference>